<evidence type="ECO:0000259" key="1">
    <source>
        <dbReference type="Pfam" id="PF24957"/>
    </source>
</evidence>
<dbReference type="NCBIfam" id="NF038316">
    <property type="entry name" value="DrmE_fam"/>
    <property type="match status" value="1"/>
</dbReference>
<name>A0A1A6ASB8_9CLOT</name>
<sequence length="851" mass="100457">MYNDIIIKSIRKLNIYYKDKKIKFYGFENRLINEFLNEENNANVYIIPKDNTYFILIFIIYSGLVQYLDNIYSKGHNLIDEIKLGDILEYSKARCKFIGLDNNLISLKFADGLIYKLPIEQIYKINIYKGNANTLNKFPRNINRGAKKARNIIARLLEIDNDVFSKVISSSTLIVAQKDSVFSIIENLKIQFDGEMLDIGEVFPMAYCLSEDNYYYFRGNSSKQEPIIKFTSKIYNAKNIIKKNKKIRSVVILQNKVNREDLEDVIYISEKNNIEKTRLFLQPIEIEHYMAEQFVLENFKIININKDFYKDITAQDINTFNKRQYRLIKNYASATEKYVTIKDSNKDVYRKDILKKCRNLISIFEDNNKIIKFVIGARTLAKRLSSMIVPLPEYESFFESKNLKQYTIKSILKELKEFSKSEFVESLSIESNVLINKIYGNCLNLYYSELKVNDKWNELDKIIKLSMNERIGIIIENKNIRRVFRRYLKMRYPLKSNISVESINTIKESIYESIIYTSKLADNYYWNYRVLNSNNNVYILFKSEKNNIKYLKCRYLRFIKQVNNSKIEQCDSTINHDNDDEKIIFEKLEAKEEIDLNNELERLIATNYIPINLNTGKNQNSMMCELVLTFQTGERAFITSQYEAYILNEGREEIVNKKAKNIEKGDVMLFIEEIEKDLIDKIMADLMNIEEIKDRYDKDYNLVKLWKIELSKYMIIHNITYNELEKKLKIKGISRCGATIRSWLVNSVIGPQDQKVLKALGEITSLKILLNNYAQCYEACSNIRKFQIHIRKATARCLLKSSIDKDEDKLDLLIRNRIEKTVTYIKKVKVQNIYPVRKQIPMYLANKVIEE</sequence>
<accession>A0A1A6ASB8</accession>
<dbReference type="RefSeq" id="WP_065078498.1">
    <property type="nucleotide sequence ID" value="NZ_LROS01000022.1"/>
</dbReference>
<dbReference type="Pfam" id="PF24957">
    <property type="entry name" value="DrmE_C"/>
    <property type="match status" value="1"/>
</dbReference>
<feature type="domain" description="DISARM protein DrmE C-terminal" evidence="1">
    <location>
        <begin position="628"/>
        <end position="798"/>
    </location>
</feature>
<evidence type="ECO:0000313" key="2">
    <source>
        <dbReference type="EMBL" id="OBR92957.1"/>
    </source>
</evidence>
<dbReference type="InterPro" id="IPR049794">
    <property type="entry name" value="DrmE"/>
</dbReference>
<keyword evidence="3" id="KW-1185">Reference proteome</keyword>
<dbReference type="EMBL" id="LROS01000022">
    <property type="protein sequence ID" value="OBR92957.1"/>
    <property type="molecule type" value="Genomic_DNA"/>
</dbReference>
<dbReference type="PATRIC" id="fig|1353534.3.peg.2290"/>
<dbReference type="Proteomes" id="UP000093954">
    <property type="component" value="Unassembled WGS sequence"/>
</dbReference>
<evidence type="ECO:0000313" key="3">
    <source>
        <dbReference type="Proteomes" id="UP000093954"/>
    </source>
</evidence>
<proteinExistence type="predicted"/>
<organism evidence="2 3">
    <name type="scientific">Clostridium ragsdalei P11</name>
    <dbReference type="NCBI Taxonomy" id="1353534"/>
    <lineage>
        <taxon>Bacteria</taxon>
        <taxon>Bacillati</taxon>
        <taxon>Bacillota</taxon>
        <taxon>Clostridia</taxon>
        <taxon>Eubacteriales</taxon>
        <taxon>Clostridiaceae</taxon>
        <taxon>Clostridium</taxon>
    </lineage>
</organism>
<gene>
    <name evidence="2" type="ORF">CLRAG_22510</name>
</gene>
<reference evidence="2 3" key="1">
    <citation type="journal article" date="2012" name="Front. Microbiol.">
        <title>Draft Genome Sequence of the Virulent Strain 01-B526 of the Fish Pathogen Aeromonas salmonicida.</title>
        <authorList>
            <person name="Charette S.J."/>
            <person name="Brochu F."/>
            <person name="Boyle B."/>
            <person name="Filion G."/>
            <person name="Tanaka K.H."/>
            <person name="Derome N."/>
        </authorList>
    </citation>
    <scope>NUCLEOTIDE SEQUENCE [LARGE SCALE GENOMIC DNA]</scope>
    <source>
        <strain evidence="2 3">P11</strain>
    </source>
</reference>
<comment type="caution">
    <text evidence="2">The sequence shown here is derived from an EMBL/GenBank/DDBJ whole genome shotgun (WGS) entry which is preliminary data.</text>
</comment>
<dbReference type="InterPro" id="IPR056666">
    <property type="entry name" value="DrmE_C"/>
</dbReference>
<dbReference type="AlphaFoldDB" id="A0A1A6ASB8"/>
<protein>
    <recommendedName>
        <fullName evidence="1">DISARM protein DrmE C-terminal domain-containing protein</fullName>
    </recommendedName>
</protein>